<evidence type="ECO:0000256" key="6">
    <source>
        <dbReference type="ARBA" id="ARBA00022475"/>
    </source>
</evidence>
<dbReference type="PANTHER" id="PTHR10134">
    <property type="entry name" value="CYTOCHROME B-C1 COMPLEX SUBUNIT RIESKE, MITOCHONDRIAL"/>
    <property type="match status" value="1"/>
</dbReference>
<feature type="transmembrane region" description="Helical" evidence="21">
    <location>
        <begin position="75"/>
        <end position="96"/>
    </location>
</feature>
<dbReference type="InterPro" id="IPR036922">
    <property type="entry name" value="Rieske_2Fe-2S_sf"/>
</dbReference>
<proteinExistence type="inferred from homology"/>
<dbReference type="InterPro" id="IPR014349">
    <property type="entry name" value="Rieske_Fe-S_prot"/>
</dbReference>
<dbReference type="Pfam" id="PF19297">
    <property type="entry name" value="QcrA_N"/>
    <property type="match status" value="1"/>
</dbReference>
<keyword evidence="8 21" id="KW-0812">Transmembrane</keyword>
<keyword evidence="9" id="KW-0001">2Fe-2S</keyword>
<accession>A0ABV7WIL9</accession>
<evidence type="ECO:0000256" key="18">
    <source>
        <dbReference type="ARBA" id="ARBA00029586"/>
    </source>
</evidence>
<feature type="region of interest" description="Disordered" evidence="20">
    <location>
        <begin position="1"/>
        <end position="57"/>
    </location>
</feature>
<evidence type="ECO:0000256" key="11">
    <source>
        <dbReference type="ARBA" id="ARBA00022982"/>
    </source>
</evidence>
<keyword evidence="24" id="KW-1185">Reference proteome</keyword>
<dbReference type="CDD" id="cd03467">
    <property type="entry name" value="Rieske"/>
    <property type="match status" value="1"/>
</dbReference>
<evidence type="ECO:0000256" key="5">
    <source>
        <dbReference type="ARBA" id="ARBA00022448"/>
    </source>
</evidence>
<evidence type="ECO:0000256" key="20">
    <source>
        <dbReference type="SAM" id="MobiDB-lite"/>
    </source>
</evidence>
<evidence type="ECO:0000256" key="8">
    <source>
        <dbReference type="ARBA" id="ARBA00022692"/>
    </source>
</evidence>
<keyword evidence="6" id="KW-1003">Cell membrane</keyword>
<name>A0ABV7WIL9_9MICO</name>
<evidence type="ECO:0000256" key="2">
    <source>
        <dbReference type="ARBA" id="ARBA00004651"/>
    </source>
</evidence>
<evidence type="ECO:0000256" key="15">
    <source>
        <dbReference type="ARBA" id="ARBA00023014"/>
    </source>
</evidence>
<evidence type="ECO:0000256" key="7">
    <source>
        <dbReference type="ARBA" id="ARBA00022660"/>
    </source>
</evidence>
<dbReference type="InterPro" id="IPR045603">
    <property type="entry name" value="QcrA_N"/>
</dbReference>
<keyword evidence="12 21" id="KW-1133">Transmembrane helix</keyword>
<evidence type="ECO:0000256" key="9">
    <source>
        <dbReference type="ARBA" id="ARBA00022714"/>
    </source>
</evidence>
<dbReference type="SUPFAM" id="SSF50022">
    <property type="entry name" value="ISP domain"/>
    <property type="match status" value="1"/>
</dbReference>
<feature type="compositionally biased region" description="Basic and acidic residues" evidence="20">
    <location>
        <begin position="361"/>
        <end position="375"/>
    </location>
</feature>
<keyword evidence="17" id="KW-1015">Disulfide bond</keyword>
<dbReference type="Gene3D" id="2.102.10.10">
    <property type="entry name" value="Rieske [2Fe-2S] iron-sulphur domain"/>
    <property type="match status" value="1"/>
</dbReference>
<evidence type="ECO:0000256" key="3">
    <source>
        <dbReference type="ARBA" id="ARBA00010651"/>
    </source>
</evidence>
<protein>
    <recommendedName>
        <fullName evidence="4">Cytochrome bc1 complex Rieske iron-sulfur subunit</fullName>
    </recommendedName>
    <alternativeName>
        <fullName evidence="18">Cytochrome bc1 reductase complex subunit QcrA</fullName>
    </alternativeName>
    <alternativeName>
        <fullName evidence="19">Rieske iron-sulfur protein</fullName>
    </alternativeName>
</protein>
<dbReference type="Proteomes" id="UP001595685">
    <property type="component" value="Unassembled WGS sequence"/>
</dbReference>
<feature type="region of interest" description="Disordered" evidence="20">
    <location>
        <begin position="353"/>
        <end position="375"/>
    </location>
</feature>
<evidence type="ECO:0000256" key="4">
    <source>
        <dbReference type="ARBA" id="ARBA00015816"/>
    </source>
</evidence>
<keyword evidence="14" id="KW-0408">Iron</keyword>
<dbReference type="InterPro" id="IPR017941">
    <property type="entry name" value="Rieske_2Fe-2S"/>
</dbReference>
<keyword evidence="5" id="KW-0813">Transport</keyword>
<dbReference type="EMBL" id="JBHRWW010000004">
    <property type="protein sequence ID" value="MFC3688378.1"/>
    <property type="molecule type" value="Genomic_DNA"/>
</dbReference>
<feature type="domain" description="Rieske" evidence="22">
    <location>
        <begin position="258"/>
        <end position="347"/>
    </location>
</feature>
<keyword evidence="10" id="KW-0479">Metal-binding</keyword>
<comment type="subcellular location">
    <subcellularLocation>
        <location evidence="2">Cell membrane</location>
        <topology evidence="2">Multi-pass membrane protein</topology>
    </subcellularLocation>
</comment>
<comment type="function">
    <text evidence="1">Iron-sulfur subunit of the cytochrome bc1 complex, an essential component of the respiratory electron transport chain required for ATP synthesis. The bc1 complex catalyzes the oxidation of menaquinol and the reduction of cytochrome c in the respiratory chain. The bc1 complex operates through a Q-cycle mechanism that couples electron transfer to generation of the proton gradient that drives ATP synthesis.</text>
</comment>
<feature type="transmembrane region" description="Helical" evidence="21">
    <location>
        <begin position="108"/>
        <end position="130"/>
    </location>
</feature>
<evidence type="ECO:0000256" key="1">
    <source>
        <dbReference type="ARBA" id="ARBA00002494"/>
    </source>
</evidence>
<keyword evidence="13" id="KW-0560">Oxidoreductase</keyword>
<keyword evidence="15" id="KW-0411">Iron-sulfur</keyword>
<evidence type="ECO:0000313" key="23">
    <source>
        <dbReference type="EMBL" id="MFC3688378.1"/>
    </source>
</evidence>
<evidence type="ECO:0000259" key="22">
    <source>
        <dbReference type="PROSITE" id="PS51296"/>
    </source>
</evidence>
<evidence type="ECO:0000256" key="13">
    <source>
        <dbReference type="ARBA" id="ARBA00023002"/>
    </source>
</evidence>
<evidence type="ECO:0000256" key="14">
    <source>
        <dbReference type="ARBA" id="ARBA00023004"/>
    </source>
</evidence>
<dbReference type="Pfam" id="PF00355">
    <property type="entry name" value="Rieske"/>
    <property type="match status" value="1"/>
</dbReference>
<evidence type="ECO:0000256" key="19">
    <source>
        <dbReference type="ARBA" id="ARBA00032409"/>
    </source>
</evidence>
<evidence type="ECO:0000256" key="16">
    <source>
        <dbReference type="ARBA" id="ARBA00023136"/>
    </source>
</evidence>
<keyword evidence="16 21" id="KW-0472">Membrane</keyword>
<gene>
    <name evidence="23" type="ORF">ACFOLH_08490</name>
</gene>
<dbReference type="PROSITE" id="PS51296">
    <property type="entry name" value="RIESKE"/>
    <property type="match status" value="1"/>
</dbReference>
<evidence type="ECO:0000256" key="10">
    <source>
        <dbReference type="ARBA" id="ARBA00022723"/>
    </source>
</evidence>
<evidence type="ECO:0000313" key="24">
    <source>
        <dbReference type="Proteomes" id="UP001595685"/>
    </source>
</evidence>
<keyword evidence="7" id="KW-0679">Respiratory chain</keyword>
<dbReference type="RefSeq" id="WP_376984125.1">
    <property type="nucleotide sequence ID" value="NZ_JBBEOI010000037.1"/>
</dbReference>
<evidence type="ECO:0000256" key="12">
    <source>
        <dbReference type="ARBA" id="ARBA00022989"/>
    </source>
</evidence>
<evidence type="ECO:0000256" key="21">
    <source>
        <dbReference type="SAM" id="Phobius"/>
    </source>
</evidence>
<feature type="compositionally biased region" description="Low complexity" evidence="20">
    <location>
        <begin position="1"/>
        <end position="35"/>
    </location>
</feature>
<comment type="similarity">
    <text evidence="3">Belongs to the Rieske iron-sulfur protein family.</text>
</comment>
<keyword evidence="11" id="KW-0249">Electron transport</keyword>
<reference evidence="24" key="1">
    <citation type="journal article" date="2019" name="Int. J. Syst. Evol. Microbiol.">
        <title>The Global Catalogue of Microorganisms (GCM) 10K type strain sequencing project: providing services to taxonomists for standard genome sequencing and annotation.</title>
        <authorList>
            <consortium name="The Broad Institute Genomics Platform"/>
            <consortium name="The Broad Institute Genome Sequencing Center for Infectious Disease"/>
            <person name="Wu L."/>
            <person name="Ma J."/>
        </authorList>
    </citation>
    <scope>NUCLEOTIDE SEQUENCE [LARGE SCALE GENOMIC DNA]</scope>
    <source>
        <strain evidence="24">NCAIM B.02333</strain>
    </source>
</reference>
<evidence type="ECO:0000256" key="17">
    <source>
        <dbReference type="ARBA" id="ARBA00023157"/>
    </source>
</evidence>
<comment type="caution">
    <text evidence="23">The sequence shown here is derived from an EMBL/GenBank/DDBJ whole genome shotgun (WGS) entry which is preliminary data.</text>
</comment>
<sequence length="375" mass="39176">MSAPTGHGASGASGATSPHHNVVSNAPGPAGPAAGTAVELPRSSTERFENPGLPPHVDRMADTDAKAAKRAERQVASLFVLSIVGTLLTLVGYFVVPLRDDTSAAAVLTSNVLLGTGLFLALFGIGTGAVHWAKTLMPDHEEVDERHAIEGSAAEQEEAVGIITTGVAESGIGRRPLIRNTLVGALALAPLPAVVLLKDTGPNPEGVLAETIWRAGDRLVTDPTGNPVLASDLVIGSVVHVQPQGIEESSHFLDEKAKAAVLLIRLEPDEVAESALAGSYAGIVAYSKICTHMGCPVALYEQTTQHLLCPCHQSTFDVAADCKVIFGPAARALPQLPIEVDGEGYLVAKSGFSEPVGPSYWEREKDEKRMSEESA</sequence>
<organism evidence="23 24">
    <name type="scientific">Aquipuribacter hungaricus</name>
    <dbReference type="NCBI Taxonomy" id="545624"/>
    <lineage>
        <taxon>Bacteria</taxon>
        <taxon>Bacillati</taxon>
        <taxon>Actinomycetota</taxon>
        <taxon>Actinomycetes</taxon>
        <taxon>Micrococcales</taxon>
        <taxon>Intrasporangiaceae</taxon>
        <taxon>Aquipuribacter</taxon>
    </lineage>
</organism>